<sequence>MASLNLYQNCRSEEFLWLKKEPMTNASKNCVKNRHEQFYSVQEFREKLPEKYTSDEELISQIAEMAKLTVRLRISCPDSPNDRFGSGFIQRVRKARGKPCPCNGECDVHYVITVTTVYHVVQSQNEAKKTEVLPSFDQEGEDENAETLQAYKLLETDIEFGNYDWCAIECVTHSEELVKYFGDAIEALERLQKATYSKYKDDAEKFVVMIGHPHGGPKKVSFGTWSRKETLKEIRSTQDWCQYRHDTPSCPGSSGSPVLILGQPLCGYGYWFGHPHNHSAWNEAEKLTITSIGANSIVPTRNSPQP</sequence>
<dbReference type="InterPro" id="IPR043504">
    <property type="entry name" value="Peptidase_S1_PA_chymotrypsin"/>
</dbReference>
<proteinExistence type="predicted"/>
<dbReference type="Pfam" id="PF13365">
    <property type="entry name" value="Trypsin_2"/>
    <property type="match status" value="1"/>
</dbReference>
<gene>
    <name evidence="1" type="primary">106050989</name>
</gene>
<dbReference type="Proteomes" id="UP000076420">
    <property type="component" value="Unassembled WGS sequence"/>
</dbReference>
<dbReference type="AlphaFoldDB" id="A0A2C9KNS4"/>
<dbReference type="VEuPathDB" id="VectorBase:BGLB021839"/>
<dbReference type="SUPFAM" id="SSF50494">
    <property type="entry name" value="Trypsin-like serine proteases"/>
    <property type="match status" value="1"/>
</dbReference>
<dbReference type="VEuPathDB" id="VectorBase:BGLAX_029592"/>
<dbReference type="InterPro" id="IPR009003">
    <property type="entry name" value="Peptidase_S1_PA"/>
</dbReference>
<reference evidence="1" key="1">
    <citation type="submission" date="2020-05" db="UniProtKB">
        <authorList>
            <consortium name="EnsemblMetazoa"/>
        </authorList>
    </citation>
    <scope>IDENTIFICATION</scope>
    <source>
        <strain evidence="1">BB02</strain>
    </source>
</reference>
<evidence type="ECO:0000313" key="1">
    <source>
        <dbReference type="EnsemblMetazoa" id="BGLB021839-PB"/>
    </source>
</evidence>
<dbReference type="EnsemblMetazoa" id="BGLB021839-RB">
    <property type="protein sequence ID" value="BGLB021839-PB"/>
    <property type="gene ID" value="BGLB021839"/>
</dbReference>
<protein>
    <recommendedName>
        <fullName evidence="3">Peptidase S1 domain-containing protein</fullName>
    </recommendedName>
</protein>
<dbReference type="Gene3D" id="2.40.10.10">
    <property type="entry name" value="Trypsin-like serine proteases"/>
    <property type="match status" value="2"/>
</dbReference>
<name>A0A2C9KNS4_BIOGL</name>
<accession>A0A2C9KNS4</accession>
<evidence type="ECO:0000313" key="2">
    <source>
        <dbReference type="Proteomes" id="UP000076420"/>
    </source>
</evidence>
<dbReference type="OrthoDB" id="6075642at2759"/>
<evidence type="ECO:0008006" key="3">
    <source>
        <dbReference type="Google" id="ProtNLM"/>
    </source>
</evidence>
<organism evidence="1 2">
    <name type="scientific">Biomphalaria glabrata</name>
    <name type="common">Bloodfluke planorb</name>
    <name type="synonym">Freshwater snail</name>
    <dbReference type="NCBI Taxonomy" id="6526"/>
    <lineage>
        <taxon>Eukaryota</taxon>
        <taxon>Metazoa</taxon>
        <taxon>Spiralia</taxon>
        <taxon>Lophotrochozoa</taxon>
        <taxon>Mollusca</taxon>
        <taxon>Gastropoda</taxon>
        <taxon>Heterobranchia</taxon>
        <taxon>Euthyneura</taxon>
        <taxon>Panpulmonata</taxon>
        <taxon>Hygrophila</taxon>
        <taxon>Lymnaeoidea</taxon>
        <taxon>Planorbidae</taxon>
        <taxon>Biomphalaria</taxon>
    </lineage>
</organism>